<sequence length="332" mass="36044">MNTLLLSKSDIKKLISMKEVIDICDKTFQGFGDCTTINPPKVNLNLGDSAPFPPYNASMNAMPAYIGWQDIAGLKWAGGFGGQRLKIGLPFINALILLCDPSMGNFVAAMDGTYITNMRTGGQTAAALKYILKDKKSIKLGLFGAGAQGRTQTMAISEAFDIEELRVYDIVKSSAEKFKSDMESYVKGNIIVCDKAQEAAKGDVVVSVTLAKDGFIKSEWIEKGTVYFPMGSYQECDYETILQADKIIVDHVDQCLHRGALKELADQGKIGRDNIYCTIGDLAVGRNTADNFKNERVLCVPIGTGAMDVAVAATVYKKAVSLSMGDEFAFDI</sequence>
<proteinExistence type="predicted"/>
<gene>
    <name evidence="1" type="ORF">LJD61_06530</name>
</gene>
<accession>A0ABT1ND95</accession>
<dbReference type="PIRSF" id="PIRSF001439">
    <property type="entry name" value="CryM"/>
    <property type="match status" value="1"/>
</dbReference>
<dbReference type="Pfam" id="PF02423">
    <property type="entry name" value="OCD_Mu_crystall"/>
    <property type="match status" value="1"/>
</dbReference>
<protein>
    <submittedName>
        <fullName evidence="1">Ornithine cyclodeaminase family protein</fullName>
    </submittedName>
</protein>
<dbReference type="SUPFAM" id="SSF51735">
    <property type="entry name" value="NAD(P)-binding Rossmann-fold domains"/>
    <property type="match status" value="1"/>
</dbReference>
<dbReference type="EMBL" id="JAJEKE010000004">
    <property type="protein sequence ID" value="MCQ1529205.1"/>
    <property type="molecule type" value="Genomic_DNA"/>
</dbReference>
<name>A0ABT1ND95_9FIRM</name>
<evidence type="ECO:0000313" key="2">
    <source>
        <dbReference type="Proteomes" id="UP001651880"/>
    </source>
</evidence>
<dbReference type="PANTHER" id="PTHR13812:SF19">
    <property type="entry name" value="KETIMINE REDUCTASE MU-CRYSTALLIN"/>
    <property type="match status" value="1"/>
</dbReference>
<comment type="caution">
    <text evidence="1">The sequence shown here is derived from an EMBL/GenBank/DDBJ whole genome shotgun (WGS) entry which is preliminary data.</text>
</comment>
<dbReference type="InterPro" id="IPR023401">
    <property type="entry name" value="ODC_N"/>
</dbReference>
<dbReference type="RefSeq" id="WP_255226725.1">
    <property type="nucleotide sequence ID" value="NZ_JAJEKE010000004.1"/>
</dbReference>
<dbReference type="Proteomes" id="UP001651880">
    <property type="component" value="Unassembled WGS sequence"/>
</dbReference>
<dbReference type="InterPro" id="IPR003462">
    <property type="entry name" value="ODC_Mu_crystall"/>
</dbReference>
<dbReference type="PANTHER" id="PTHR13812">
    <property type="entry name" value="KETIMINE REDUCTASE MU-CRYSTALLIN"/>
    <property type="match status" value="1"/>
</dbReference>
<keyword evidence="2" id="KW-1185">Reference proteome</keyword>
<dbReference type="Gene3D" id="3.30.1780.10">
    <property type="entry name" value="ornithine cyclodeaminase, domain 1"/>
    <property type="match status" value="1"/>
</dbReference>
<dbReference type="Gene3D" id="3.40.50.720">
    <property type="entry name" value="NAD(P)-binding Rossmann-like Domain"/>
    <property type="match status" value="1"/>
</dbReference>
<evidence type="ECO:0000313" key="1">
    <source>
        <dbReference type="EMBL" id="MCQ1529205.1"/>
    </source>
</evidence>
<reference evidence="1 2" key="1">
    <citation type="submission" date="2021-10" db="EMBL/GenBank/DDBJ databases">
        <title>Lutispora strain m25 sp. nov., a thermophilic, non-spore-forming bacterium isolated from a lab-scale methanogenic bioreactor digesting anaerobic sludge.</title>
        <authorList>
            <person name="El Houari A."/>
            <person name="Mcdonald J."/>
        </authorList>
    </citation>
    <scope>NUCLEOTIDE SEQUENCE [LARGE SCALE GENOMIC DNA]</scope>
    <source>
        <strain evidence="2">m25</strain>
    </source>
</reference>
<organism evidence="1 2">
    <name type="scientific">Lutispora saccharofermentans</name>
    <dbReference type="NCBI Taxonomy" id="3024236"/>
    <lineage>
        <taxon>Bacteria</taxon>
        <taxon>Bacillati</taxon>
        <taxon>Bacillota</taxon>
        <taxon>Clostridia</taxon>
        <taxon>Lutisporales</taxon>
        <taxon>Lutisporaceae</taxon>
        <taxon>Lutispora</taxon>
    </lineage>
</organism>
<dbReference type="InterPro" id="IPR036291">
    <property type="entry name" value="NAD(P)-bd_dom_sf"/>
</dbReference>